<accession>A0A4R7FMH6</accession>
<proteinExistence type="inferred from homology"/>
<evidence type="ECO:0000256" key="2">
    <source>
        <dbReference type="ARBA" id="ARBA00023015"/>
    </source>
</evidence>
<dbReference type="Proteomes" id="UP000295344">
    <property type="component" value="Unassembled WGS sequence"/>
</dbReference>
<dbReference type="PROSITE" id="PS50931">
    <property type="entry name" value="HTH_LYSR"/>
    <property type="match status" value="1"/>
</dbReference>
<dbReference type="Gene3D" id="1.10.10.10">
    <property type="entry name" value="Winged helix-like DNA-binding domain superfamily/Winged helix DNA-binding domain"/>
    <property type="match status" value="1"/>
</dbReference>
<feature type="region of interest" description="Disordered" evidence="5">
    <location>
        <begin position="306"/>
        <end position="329"/>
    </location>
</feature>
<dbReference type="OrthoDB" id="3636008at2"/>
<dbReference type="AlphaFoldDB" id="A0A4R7FMH6"/>
<dbReference type="CDD" id="cd05466">
    <property type="entry name" value="PBP2_LTTR_substrate"/>
    <property type="match status" value="1"/>
</dbReference>
<evidence type="ECO:0000313" key="9">
    <source>
        <dbReference type="Proteomes" id="UP000295344"/>
    </source>
</evidence>
<evidence type="ECO:0000256" key="3">
    <source>
        <dbReference type="ARBA" id="ARBA00023125"/>
    </source>
</evidence>
<dbReference type="PRINTS" id="PR00039">
    <property type="entry name" value="HTHLYSR"/>
</dbReference>
<dbReference type="FunFam" id="1.10.10.10:FF:000001">
    <property type="entry name" value="LysR family transcriptional regulator"/>
    <property type="match status" value="1"/>
</dbReference>
<evidence type="ECO:0000313" key="8">
    <source>
        <dbReference type="EMBL" id="TDS77538.1"/>
    </source>
</evidence>
<keyword evidence="3 8" id="KW-0238">DNA-binding</keyword>
<dbReference type="GO" id="GO:0005829">
    <property type="term" value="C:cytosol"/>
    <property type="evidence" value="ECO:0007669"/>
    <property type="project" value="TreeGrafter"/>
</dbReference>
<dbReference type="InterPro" id="IPR036388">
    <property type="entry name" value="WH-like_DNA-bd_sf"/>
</dbReference>
<dbReference type="PANTHER" id="PTHR30419">
    <property type="entry name" value="HTH-TYPE TRANSCRIPTIONAL REGULATOR YBHD"/>
    <property type="match status" value="1"/>
</dbReference>
<dbReference type="GO" id="GO:0003677">
    <property type="term" value="F:DNA binding"/>
    <property type="evidence" value="ECO:0007669"/>
    <property type="project" value="UniProtKB-KW"/>
</dbReference>
<dbReference type="Pfam" id="PF03466">
    <property type="entry name" value="LysR_substrate"/>
    <property type="match status" value="1"/>
</dbReference>
<dbReference type="InterPro" id="IPR005119">
    <property type="entry name" value="LysR_subst-bd"/>
</dbReference>
<name>A0A4R7FMH6_9MICO</name>
<feature type="signal peptide" evidence="6">
    <location>
        <begin position="1"/>
        <end position="22"/>
    </location>
</feature>
<protein>
    <submittedName>
        <fullName evidence="8">DNA-binding transcriptional LysR family regulator</fullName>
    </submittedName>
</protein>
<dbReference type="GO" id="GO:0003700">
    <property type="term" value="F:DNA-binding transcription factor activity"/>
    <property type="evidence" value="ECO:0007669"/>
    <property type="project" value="InterPro"/>
</dbReference>
<dbReference type="SUPFAM" id="SSF46785">
    <property type="entry name" value="Winged helix' DNA-binding domain"/>
    <property type="match status" value="1"/>
</dbReference>
<evidence type="ECO:0000259" key="7">
    <source>
        <dbReference type="PROSITE" id="PS50931"/>
    </source>
</evidence>
<sequence>MTLIQLRVFLAAARLGSFTAAAVAMHMAQPSVSELIRRIEETYGARLFVRGGRRLVLTAAGETLLPLAEQTVAGADEADRSLRSLTSLSGGTASFGLLRNAKYYALEALVARFHALHPDVRLRIVGLNSVEVAAAVASGELEAGLVVLPVDDDGLHVTPLVHDEVLYASIDPAAVAEPVTIQALAERQLVLYDAHYGWRDPTRRQIADRARLAAVRVDPLVEVEQVESALALVAAGVGDTFVSRAVAEAQVHGGPIRFVPFAEPLHDTIALVRRRQTAMSAATVELIRLARSMLEDVGGGAGVLRGPAAEGDPVAGNGRWSVPEDVPAL</sequence>
<comment type="caution">
    <text evidence="8">The sequence shown here is derived from an EMBL/GenBank/DDBJ whole genome shotgun (WGS) entry which is preliminary data.</text>
</comment>
<keyword evidence="9" id="KW-1185">Reference proteome</keyword>
<dbReference type="InterPro" id="IPR036390">
    <property type="entry name" value="WH_DNA-bd_sf"/>
</dbReference>
<dbReference type="SUPFAM" id="SSF53850">
    <property type="entry name" value="Periplasmic binding protein-like II"/>
    <property type="match status" value="1"/>
</dbReference>
<keyword evidence="6" id="KW-0732">Signal</keyword>
<gene>
    <name evidence="8" type="ORF">CLV52_2490</name>
</gene>
<dbReference type="InterPro" id="IPR050950">
    <property type="entry name" value="HTH-type_LysR_regulators"/>
</dbReference>
<dbReference type="RefSeq" id="WP_133766595.1">
    <property type="nucleotide sequence ID" value="NZ_BAAARP010000004.1"/>
</dbReference>
<comment type="similarity">
    <text evidence="1">Belongs to the LysR transcriptional regulatory family.</text>
</comment>
<evidence type="ECO:0000256" key="5">
    <source>
        <dbReference type="SAM" id="MobiDB-lite"/>
    </source>
</evidence>
<evidence type="ECO:0000256" key="4">
    <source>
        <dbReference type="ARBA" id="ARBA00023163"/>
    </source>
</evidence>
<dbReference type="EMBL" id="SOAM01000002">
    <property type="protein sequence ID" value="TDS77538.1"/>
    <property type="molecule type" value="Genomic_DNA"/>
</dbReference>
<feature type="chain" id="PRO_5039143276" evidence="6">
    <location>
        <begin position="23"/>
        <end position="329"/>
    </location>
</feature>
<reference evidence="8 9" key="1">
    <citation type="submission" date="2019-03" db="EMBL/GenBank/DDBJ databases">
        <title>Genomic Encyclopedia of Archaeal and Bacterial Type Strains, Phase II (KMG-II): from individual species to whole genera.</title>
        <authorList>
            <person name="Goeker M."/>
        </authorList>
    </citation>
    <scope>NUCLEOTIDE SEQUENCE [LARGE SCALE GENOMIC DNA]</scope>
    <source>
        <strain evidence="8 9">DSM 24782</strain>
    </source>
</reference>
<evidence type="ECO:0000256" key="6">
    <source>
        <dbReference type="SAM" id="SignalP"/>
    </source>
</evidence>
<keyword evidence="4" id="KW-0804">Transcription</keyword>
<keyword evidence="2" id="KW-0805">Transcription regulation</keyword>
<dbReference type="InterPro" id="IPR000847">
    <property type="entry name" value="LysR_HTH_N"/>
</dbReference>
<dbReference type="Pfam" id="PF00126">
    <property type="entry name" value="HTH_1"/>
    <property type="match status" value="1"/>
</dbReference>
<dbReference type="Gene3D" id="3.40.190.290">
    <property type="match status" value="1"/>
</dbReference>
<organism evidence="8 9">
    <name type="scientific">Amnibacterium kyonggiense</name>
    <dbReference type="NCBI Taxonomy" id="595671"/>
    <lineage>
        <taxon>Bacteria</taxon>
        <taxon>Bacillati</taxon>
        <taxon>Actinomycetota</taxon>
        <taxon>Actinomycetes</taxon>
        <taxon>Micrococcales</taxon>
        <taxon>Microbacteriaceae</taxon>
        <taxon>Amnibacterium</taxon>
    </lineage>
</organism>
<evidence type="ECO:0000256" key="1">
    <source>
        <dbReference type="ARBA" id="ARBA00009437"/>
    </source>
</evidence>
<feature type="domain" description="HTH lysR-type" evidence="7">
    <location>
        <begin position="1"/>
        <end position="58"/>
    </location>
</feature>